<dbReference type="InterPro" id="IPR027383">
    <property type="entry name" value="Znf_put"/>
</dbReference>
<keyword evidence="2" id="KW-0812">Transmembrane</keyword>
<feature type="compositionally biased region" description="Acidic residues" evidence="1">
    <location>
        <begin position="232"/>
        <end position="242"/>
    </location>
</feature>
<evidence type="ECO:0000256" key="1">
    <source>
        <dbReference type="SAM" id="MobiDB-lite"/>
    </source>
</evidence>
<protein>
    <recommendedName>
        <fullName evidence="3">Putative zinc-finger domain-containing protein</fullName>
    </recommendedName>
</protein>
<evidence type="ECO:0000313" key="4">
    <source>
        <dbReference type="EMBL" id="MDQ0111743.1"/>
    </source>
</evidence>
<reference evidence="4 5" key="1">
    <citation type="submission" date="2023-07" db="EMBL/GenBank/DDBJ databases">
        <title>Sorghum-associated microbial communities from plants grown in Nebraska, USA.</title>
        <authorList>
            <person name="Schachtman D."/>
        </authorList>
    </citation>
    <scope>NUCLEOTIDE SEQUENCE [LARGE SCALE GENOMIC DNA]</scope>
    <source>
        <strain evidence="4 5">CC482</strain>
    </source>
</reference>
<dbReference type="EMBL" id="JAUSSU010000002">
    <property type="protein sequence ID" value="MDQ0111743.1"/>
    <property type="molecule type" value="Genomic_DNA"/>
</dbReference>
<accession>A0ABT9TYB7</accession>
<keyword evidence="2" id="KW-0472">Membrane</keyword>
<evidence type="ECO:0000313" key="5">
    <source>
        <dbReference type="Proteomes" id="UP001229346"/>
    </source>
</evidence>
<evidence type="ECO:0000259" key="3">
    <source>
        <dbReference type="Pfam" id="PF13490"/>
    </source>
</evidence>
<proteinExistence type="predicted"/>
<gene>
    <name evidence="4" type="ORF">J2T15_001176</name>
</gene>
<keyword evidence="5" id="KW-1185">Reference proteome</keyword>
<name>A0ABT9TYB7_PAEHA</name>
<feature type="domain" description="Putative zinc-finger" evidence="3">
    <location>
        <begin position="3"/>
        <end position="37"/>
    </location>
</feature>
<comment type="caution">
    <text evidence="4">The sequence shown here is derived from an EMBL/GenBank/DDBJ whole genome shotgun (WGS) entry which is preliminary data.</text>
</comment>
<feature type="region of interest" description="Disordered" evidence="1">
    <location>
        <begin position="174"/>
        <end position="270"/>
    </location>
</feature>
<feature type="compositionally biased region" description="Low complexity" evidence="1">
    <location>
        <begin position="201"/>
        <end position="212"/>
    </location>
</feature>
<dbReference type="Pfam" id="PF13490">
    <property type="entry name" value="zf-HC2"/>
    <property type="match status" value="1"/>
</dbReference>
<keyword evidence="2" id="KW-1133">Transmembrane helix</keyword>
<sequence>MNCQEVMELMQRQLDGDLDESEYSVLMNHTRHCPDCAAMYDRLQMLSADLTSLPKVVPSYSLVDAILPELRRLELDGRGGSETEQDVDAIETVRELIPVRRAARSRRFPSLRVMGGLIAAAVVSGLFIISYNAGIGPSFDSADSGKSLSANEAVTDMMVEQEADVRLKANLEPKAHQAAPDAGADTESMNGSDGGGQPTIGSQDQSGNSSDGNRVDPDMGTGAGEVGKAEEPASDPETETTDATDNGSSSGFGGTEAPSEGSLPSTPGYQGIMSDVPATIAVVSPNGEMQAIAEGFQVKIYNVADQSLLVETDRKNGKLAQLVWSDDNTVLNYEVQLEQGAIEKYVIDVKAGIDTKAQH</sequence>
<evidence type="ECO:0000256" key="2">
    <source>
        <dbReference type="SAM" id="Phobius"/>
    </source>
</evidence>
<organism evidence="4 5">
    <name type="scientific">Paenibacillus harenae</name>
    <dbReference type="NCBI Taxonomy" id="306543"/>
    <lineage>
        <taxon>Bacteria</taxon>
        <taxon>Bacillati</taxon>
        <taxon>Bacillota</taxon>
        <taxon>Bacilli</taxon>
        <taxon>Bacillales</taxon>
        <taxon>Paenibacillaceae</taxon>
        <taxon>Paenibacillus</taxon>
    </lineage>
</organism>
<dbReference type="Proteomes" id="UP001229346">
    <property type="component" value="Unassembled WGS sequence"/>
</dbReference>
<feature type="transmembrane region" description="Helical" evidence="2">
    <location>
        <begin position="110"/>
        <end position="131"/>
    </location>
</feature>
<dbReference type="RefSeq" id="WP_307201932.1">
    <property type="nucleotide sequence ID" value="NZ_JAUSSU010000002.1"/>
</dbReference>